<gene>
    <name evidence="2" type="ORF">B0J13DRAFT_563770</name>
</gene>
<evidence type="ECO:0000313" key="3">
    <source>
        <dbReference type="Proteomes" id="UP000717696"/>
    </source>
</evidence>
<evidence type="ECO:0000313" key="2">
    <source>
        <dbReference type="EMBL" id="KAH7129311.1"/>
    </source>
</evidence>
<organism evidence="2 3">
    <name type="scientific">Dactylonectria estremocensis</name>
    <dbReference type="NCBI Taxonomy" id="1079267"/>
    <lineage>
        <taxon>Eukaryota</taxon>
        <taxon>Fungi</taxon>
        <taxon>Dikarya</taxon>
        <taxon>Ascomycota</taxon>
        <taxon>Pezizomycotina</taxon>
        <taxon>Sordariomycetes</taxon>
        <taxon>Hypocreomycetidae</taxon>
        <taxon>Hypocreales</taxon>
        <taxon>Nectriaceae</taxon>
        <taxon>Dactylonectria</taxon>
    </lineage>
</organism>
<proteinExistence type="predicted"/>
<dbReference type="AlphaFoldDB" id="A0A9P9E3K1"/>
<dbReference type="EMBL" id="JAGMUU010000021">
    <property type="protein sequence ID" value="KAH7129311.1"/>
    <property type="molecule type" value="Genomic_DNA"/>
</dbReference>
<sequence length="243" mass="26698">MPGSRLTFPLGAGGAACPNVINPAVALTDDIATVGLPSYHRRESGRQWVAFFADCMSLWDCPAHHGPGGLLPPIPAPSFWDPMMDADVTCLTGDTRLVGPIFKPMIDGVIPVAELVEEFGTIEAGQPQALPDCLRNVDFSVHLNSYLIQKLEWNEKLHCYSWPGLNQRAIEDLRSQTRRINVVRGVDYLVHIPSADEPDSQRSTPPPESQTGIVKARKMMDRGTRQCITQILGSCHMKASVWA</sequence>
<dbReference type="Proteomes" id="UP000717696">
    <property type="component" value="Unassembled WGS sequence"/>
</dbReference>
<name>A0A9P9E3K1_9HYPO</name>
<feature type="non-terminal residue" evidence="2">
    <location>
        <position position="1"/>
    </location>
</feature>
<keyword evidence="3" id="KW-1185">Reference proteome</keyword>
<dbReference type="PROSITE" id="PS51257">
    <property type="entry name" value="PROKAR_LIPOPROTEIN"/>
    <property type="match status" value="1"/>
</dbReference>
<comment type="caution">
    <text evidence="2">The sequence shown here is derived from an EMBL/GenBank/DDBJ whole genome shotgun (WGS) entry which is preliminary data.</text>
</comment>
<protein>
    <submittedName>
        <fullName evidence="2">Uncharacterized protein</fullName>
    </submittedName>
</protein>
<evidence type="ECO:0000256" key="1">
    <source>
        <dbReference type="SAM" id="MobiDB-lite"/>
    </source>
</evidence>
<feature type="region of interest" description="Disordered" evidence="1">
    <location>
        <begin position="194"/>
        <end position="213"/>
    </location>
</feature>
<dbReference type="OrthoDB" id="10471065at2759"/>
<reference evidence="2" key="1">
    <citation type="journal article" date="2021" name="Nat. Commun.">
        <title>Genetic determinants of endophytism in the Arabidopsis root mycobiome.</title>
        <authorList>
            <person name="Mesny F."/>
            <person name="Miyauchi S."/>
            <person name="Thiergart T."/>
            <person name="Pickel B."/>
            <person name="Atanasova L."/>
            <person name="Karlsson M."/>
            <person name="Huettel B."/>
            <person name="Barry K.W."/>
            <person name="Haridas S."/>
            <person name="Chen C."/>
            <person name="Bauer D."/>
            <person name="Andreopoulos W."/>
            <person name="Pangilinan J."/>
            <person name="LaButti K."/>
            <person name="Riley R."/>
            <person name="Lipzen A."/>
            <person name="Clum A."/>
            <person name="Drula E."/>
            <person name="Henrissat B."/>
            <person name="Kohler A."/>
            <person name="Grigoriev I.V."/>
            <person name="Martin F.M."/>
            <person name="Hacquard S."/>
        </authorList>
    </citation>
    <scope>NUCLEOTIDE SEQUENCE</scope>
    <source>
        <strain evidence="2">MPI-CAGE-AT-0021</strain>
    </source>
</reference>
<accession>A0A9P9E3K1</accession>